<feature type="compositionally biased region" description="Basic and acidic residues" evidence="1">
    <location>
        <begin position="14"/>
        <end position="26"/>
    </location>
</feature>
<protein>
    <submittedName>
        <fullName evidence="2">Uncharacterized protein</fullName>
    </submittedName>
</protein>
<proteinExistence type="predicted"/>
<feature type="region of interest" description="Disordered" evidence="1">
    <location>
        <begin position="1"/>
        <end position="62"/>
    </location>
</feature>
<feature type="compositionally biased region" description="Basic residues" evidence="1">
    <location>
        <begin position="1"/>
        <end position="13"/>
    </location>
</feature>
<gene>
    <name evidence="2" type="ORF">CISIN_1g0088441mg</name>
</gene>
<feature type="non-terminal residue" evidence="2">
    <location>
        <position position="1"/>
    </location>
</feature>
<dbReference type="STRING" id="2711.A0A067EB28"/>
<organism evidence="2 3">
    <name type="scientific">Citrus sinensis</name>
    <name type="common">Sweet orange</name>
    <name type="synonym">Citrus aurantium var. sinensis</name>
    <dbReference type="NCBI Taxonomy" id="2711"/>
    <lineage>
        <taxon>Eukaryota</taxon>
        <taxon>Viridiplantae</taxon>
        <taxon>Streptophyta</taxon>
        <taxon>Embryophyta</taxon>
        <taxon>Tracheophyta</taxon>
        <taxon>Spermatophyta</taxon>
        <taxon>Magnoliopsida</taxon>
        <taxon>eudicotyledons</taxon>
        <taxon>Gunneridae</taxon>
        <taxon>Pentapetalae</taxon>
        <taxon>rosids</taxon>
        <taxon>malvids</taxon>
        <taxon>Sapindales</taxon>
        <taxon>Rutaceae</taxon>
        <taxon>Aurantioideae</taxon>
        <taxon>Citrus</taxon>
    </lineage>
</organism>
<dbReference type="Proteomes" id="UP000027120">
    <property type="component" value="Unassembled WGS sequence"/>
</dbReference>
<dbReference type="EMBL" id="KK785037">
    <property type="protein sequence ID" value="KDO52248.1"/>
    <property type="molecule type" value="Genomic_DNA"/>
</dbReference>
<accession>A0A067EB28</accession>
<keyword evidence="3" id="KW-1185">Reference proteome</keyword>
<evidence type="ECO:0000313" key="3">
    <source>
        <dbReference type="Proteomes" id="UP000027120"/>
    </source>
</evidence>
<evidence type="ECO:0000256" key="1">
    <source>
        <dbReference type="SAM" id="MobiDB-lite"/>
    </source>
</evidence>
<reference evidence="2 3" key="1">
    <citation type="submission" date="2014-04" db="EMBL/GenBank/DDBJ databases">
        <authorList>
            <consortium name="International Citrus Genome Consortium"/>
            <person name="Gmitter F."/>
            <person name="Chen C."/>
            <person name="Farmerie W."/>
            <person name="Harkins T."/>
            <person name="Desany B."/>
            <person name="Mohiuddin M."/>
            <person name="Kodira C."/>
            <person name="Borodovsky M."/>
            <person name="Lomsadze A."/>
            <person name="Burns P."/>
            <person name="Jenkins J."/>
            <person name="Prochnik S."/>
            <person name="Shu S."/>
            <person name="Chapman J."/>
            <person name="Pitluck S."/>
            <person name="Schmutz J."/>
            <person name="Rokhsar D."/>
        </authorList>
    </citation>
    <scope>NUCLEOTIDE SEQUENCE</scope>
</reference>
<name>A0A067EB28_CITSI</name>
<sequence length="62" mass="6903">DTGGTRLKRKRKPSEKGLELQAEKVRKPLKSSGRSSKVKSKSMADQDMSNGVYGDDISDEYQ</sequence>
<evidence type="ECO:0000313" key="2">
    <source>
        <dbReference type="EMBL" id="KDO52248.1"/>
    </source>
</evidence>
<dbReference type="AlphaFoldDB" id="A0A067EB28"/>